<evidence type="ECO:0000259" key="6">
    <source>
        <dbReference type="PROSITE" id="PS50850"/>
    </source>
</evidence>
<dbReference type="GO" id="GO:0022857">
    <property type="term" value="F:transmembrane transporter activity"/>
    <property type="evidence" value="ECO:0007669"/>
    <property type="project" value="InterPro"/>
</dbReference>
<accession>A0A2T7NBX8</accession>
<feature type="transmembrane region" description="Helical" evidence="5">
    <location>
        <begin position="488"/>
        <end position="507"/>
    </location>
</feature>
<dbReference type="AlphaFoldDB" id="A0A2T7NBX8"/>
<comment type="caution">
    <text evidence="7">The sequence shown here is derived from an EMBL/GenBank/DDBJ whole genome shotgun (WGS) entry which is preliminary data.</text>
</comment>
<keyword evidence="4 5" id="KW-0472">Membrane</keyword>
<evidence type="ECO:0000313" key="8">
    <source>
        <dbReference type="Proteomes" id="UP000245119"/>
    </source>
</evidence>
<keyword evidence="2 5" id="KW-0812">Transmembrane</keyword>
<evidence type="ECO:0000256" key="3">
    <source>
        <dbReference type="ARBA" id="ARBA00022989"/>
    </source>
</evidence>
<dbReference type="CDD" id="cd17317">
    <property type="entry name" value="MFS_SLC22"/>
    <property type="match status" value="1"/>
</dbReference>
<dbReference type="OrthoDB" id="2261376at2759"/>
<proteinExistence type="predicted"/>
<comment type="subcellular location">
    <subcellularLocation>
        <location evidence="1">Membrane</location>
        <topology evidence="1">Multi-pass membrane protein</topology>
    </subcellularLocation>
</comment>
<feature type="transmembrane region" description="Helical" evidence="5">
    <location>
        <begin position="263"/>
        <end position="285"/>
    </location>
</feature>
<keyword evidence="8" id="KW-1185">Reference proteome</keyword>
<evidence type="ECO:0000256" key="1">
    <source>
        <dbReference type="ARBA" id="ARBA00004141"/>
    </source>
</evidence>
<dbReference type="SUPFAM" id="SSF103473">
    <property type="entry name" value="MFS general substrate transporter"/>
    <property type="match status" value="1"/>
</dbReference>
<feature type="transmembrane region" description="Helical" evidence="5">
    <location>
        <begin position="460"/>
        <end position="481"/>
    </location>
</feature>
<dbReference type="InterPro" id="IPR005829">
    <property type="entry name" value="Sugar_transporter_CS"/>
</dbReference>
<dbReference type="PROSITE" id="PS00216">
    <property type="entry name" value="SUGAR_TRANSPORT_1"/>
    <property type="match status" value="1"/>
</dbReference>
<dbReference type="PANTHER" id="PTHR24064">
    <property type="entry name" value="SOLUTE CARRIER FAMILY 22 MEMBER"/>
    <property type="match status" value="1"/>
</dbReference>
<dbReference type="OMA" id="ISMEVDI"/>
<name>A0A2T7NBX8_POMCA</name>
<dbReference type="Gene3D" id="1.20.1250.20">
    <property type="entry name" value="MFS general substrate transporter like domains"/>
    <property type="match status" value="1"/>
</dbReference>
<dbReference type="Proteomes" id="UP000245119">
    <property type="component" value="Linkage Group LG14"/>
</dbReference>
<feature type="transmembrane region" description="Helical" evidence="5">
    <location>
        <begin position="513"/>
        <end position="537"/>
    </location>
</feature>
<feature type="domain" description="Major facilitator superfamily (MFS) profile" evidence="6">
    <location>
        <begin position="74"/>
        <end position="601"/>
    </location>
</feature>
<dbReference type="PROSITE" id="PS50850">
    <property type="entry name" value="MFS"/>
    <property type="match status" value="1"/>
</dbReference>
<dbReference type="InterPro" id="IPR036259">
    <property type="entry name" value="MFS_trans_sf"/>
</dbReference>
<evidence type="ECO:0000256" key="2">
    <source>
        <dbReference type="ARBA" id="ARBA00022692"/>
    </source>
</evidence>
<dbReference type="GO" id="GO:0016020">
    <property type="term" value="C:membrane"/>
    <property type="evidence" value="ECO:0007669"/>
    <property type="project" value="UniProtKB-SubCell"/>
</dbReference>
<gene>
    <name evidence="7" type="ORF">C0Q70_21224</name>
</gene>
<evidence type="ECO:0000256" key="5">
    <source>
        <dbReference type="SAM" id="Phobius"/>
    </source>
</evidence>
<evidence type="ECO:0000313" key="7">
    <source>
        <dbReference type="EMBL" id="PVD18674.1"/>
    </source>
</evidence>
<protein>
    <recommendedName>
        <fullName evidence="6">Major facilitator superfamily (MFS) profile domain-containing protein</fullName>
    </recommendedName>
</protein>
<feature type="transmembrane region" description="Helical" evidence="5">
    <location>
        <begin position="297"/>
        <end position="317"/>
    </location>
</feature>
<organism evidence="7 8">
    <name type="scientific">Pomacea canaliculata</name>
    <name type="common">Golden apple snail</name>
    <dbReference type="NCBI Taxonomy" id="400727"/>
    <lineage>
        <taxon>Eukaryota</taxon>
        <taxon>Metazoa</taxon>
        <taxon>Spiralia</taxon>
        <taxon>Lophotrochozoa</taxon>
        <taxon>Mollusca</taxon>
        <taxon>Gastropoda</taxon>
        <taxon>Caenogastropoda</taxon>
        <taxon>Architaenioglossa</taxon>
        <taxon>Ampullarioidea</taxon>
        <taxon>Ampullariidae</taxon>
        <taxon>Pomacea</taxon>
    </lineage>
</organism>
<dbReference type="Pfam" id="PF07690">
    <property type="entry name" value="MFS_1"/>
    <property type="match status" value="1"/>
</dbReference>
<feature type="transmembrane region" description="Helical" evidence="5">
    <location>
        <begin position="205"/>
        <end position="223"/>
    </location>
</feature>
<evidence type="ECO:0000256" key="4">
    <source>
        <dbReference type="ARBA" id="ARBA00023136"/>
    </source>
</evidence>
<feature type="transmembrane region" description="Helical" evidence="5">
    <location>
        <begin position="577"/>
        <end position="596"/>
    </location>
</feature>
<reference evidence="7 8" key="1">
    <citation type="submission" date="2018-04" db="EMBL/GenBank/DDBJ databases">
        <title>The genome of golden apple snail Pomacea canaliculata provides insight into stress tolerance and invasive adaptation.</title>
        <authorList>
            <person name="Liu C."/>
            <person name="Liu B."/>
            <person name="Ren Y."/>
            <person name="Zhang Y."/>
            <person name="Wang H."/>
            <person name="Li S."/>
            <person name="Jiang F."/>
            <person name="Yin L."/>
            <person name="Zhang G."/>
            <person name="Qian W."/>
            <person name="Fan W."/>
        </authorList>
    </citation>
    <scope>NUCLEOTIDE SEQUENCE [LARGE SCALE GENOMIC DNA]</scope>
    <source>
        <strain evidence="7">SZHN2017</strain>
        <tissue evidence="7">Muscle</tissue>
    </source>
</reference>
<dbReference type="InterPro" id="IPR020846">
    <property type="entry name" value="MFS_dom"/>
</dbReference>
<feature type="transmembrane region" description="Helical" evidence="5">
    <location>
        <begin position="430"/>
        <end position="448"/>
    </location>
</feature>
<dbReference type="EMBL" id="PZQS01000014">
    <property type="protein sequence ID" value="PVD18674.1"/>
    <property type="molecule type" value="Genomic_DNA"/>
</dbReference>
<feature type="transmembrane region" description="Helical" evidence="5">
    <location>
        <begin position="173"/>
        <end position="193"/>
    </location>
</feature>
<keyword evidence="3 5" id="KW-1133">Transmembrane helix</keyword>
<dbReference type="InterPro" id="IPR011701">
    <property type="entry name" value="MFS"/>
</dbReference>
<sequence length="615" mass="67527">MATGREAEVDSIQMQLGTGSIQIMTFFILGLIYSRGAWHVFGIMFLAADPGHECSLPIQLFNDSDSYLDSSYNEVVNSKPGADIAGLDSTIISESLGATPNFDMISPTLYSFQGGIPGVSRINWTSDSCGLKYSNQNGTTVMLPGECPYGWTYGSDYETTILSEWNLVCDRNFLVELSITIFMIGSTIGAMTISPLADRFGRKKVMMACLLSQLVFGCALAFVNSYILFAVLRFVIGMLNNGIGLTSYVLMTETFPTCHRTTMSIAFQVFWSLGIMTVSGLGFLVRNWRHLELLLSLPSVLLIGFFWLLPESLPWLISQKRWKEARQMIQLIAKRNKKIVSADVLIPVECESDNSSTEAVPMQRSDAIDREGDEHLSSGERDEELKIKSDCRHQDNPLICLDSQSGVGFAVKEHSCSILDLFRNSRLRRYSLIMFFLFLVNSLGYFGISFSVPVLHGDPFVNLCIMGAVEIPANIIGIVAGQRVGRRIPNAGFLLLCGIANIVALFVPPEKGLLKLGFVMLGKFGITAAYSTIYLYSAEIFPTAIRNHAMGISSVFENIGSISAPLIVHGAKSIPQLPLVLFGVLTIIGGGLSLLLPETYSKPLPQTVHDITSEK</sequence>